<dbReference type="InterPro" id="IPR032710">
    <property type="entry name" value="NTF2-like_dom_sf"/>
</dbReference>
<keyword evidence="1" id="KW-0479">Metal-binding</keyword>
<keyword evidence="1" id="KW-0862">Zinc</keyword>
<dbReference type="GO" id="GO:0008270">
    <property type="term" value="F:zinc ion binding"/>
    <property type="evidence" value="ECO:0007669"/>
    <property type="project" value="UniProtKB-KW"/>
</dbReference>
<dbReference type="InParanoid" id="A0A1E7FM90"/>
<accession>A0A1E7FM90</accession>
<evidence type="ECO:0000259" key="2">
    <source>
        <dbReference type="PROSITE" id="PS50157"/>
    </source>
</evidence>
<dbReference type="SUPFAM" id="SSF54427">
    <property type="entry name" value="NTF2-like"/>
    <property type="match status" value="1"/>
</dbReference>
<dbReference type="EMBL" id="KV784355">
    <property type="protein sequence ID" value="OEU19256.1"/>
    <property type="molecule type" value="Genomic_DNA"/>
</dbReference>
<dbReference type="Gene3D" id="3.10.450.50">
    <property type="match status" value="1"/>
</dbReference>
<gene>
    <name evidence="3" type="ORF">FRACYDRAFT_235306</name>
</gene>
<proteinExistence type="predicted"/>
<evidence type="ECO:0000313" key="3">
    <source>
        <dbReference type="EMBL" id="OEU19256.1"/>
    </source>
</evidence>
<keyword evidence="4" id="KW-1185">Reference proteome</keyword>
<organism evidence="3 4">
    <name type="scientific">Fragilariopsis cylindrus CCMP1102</name>
    <dbReference type="NCBI Taxonomy" id="635003"/>
    <lineage>
        <taxon>Eukaryota</taxon>
        <taxon>Sar</taxon>
        <taxon>Stramenopiles</taxon>
        <taxon>Ochrophyta</taxon>
        <taxon>Bacillariophyta</taxon>
        <taxon>Bacillariophyceae</taxon>
        <taxon>Bacillariophycidae</taxon>
        <taxon>Bacillariales</taxon>
        <taxon>Bacillariaceae</taxon>
        <taxon>Fragilariopsis</taxon>
    </lineage>
</organism>
<dbReference type="InterPro" id="IPR013087">
    <property type="entry name" value="Znf_C2H2_type"/>
</dbReference>
<dbReference type="KEGG" id="fcy:FRACYDRAFT_235306"/>
<dbReference type="PROSITE" id="PS50157">
    <property type="entry name" value="ZINC_FINGER_C2H2_2"/>
    <property type="match status" value="1"/>
</dbReference>
<evidence type="ECO:0000256" key="1">
    <source>
        <dbReference type="PROSITE-ProRule" id="PRU00042"/>
    </source>
</evidence>
<protein>
    <recommendedName>
        <fullName evidence="2">C2H2-type domain-containing protein</fullName>
    </recommendedName>
</protein>
<dbReference type="OrthoDB" id="410326at2759"/>
<feature type="domain" description="C2H2-type" evidence="2">
    <location>
        <begin position="177"/>
        <end position="208"/>
    </location>
</feature>
<reference evidence="3 4" key="1">
    <citation type="submission" date="2016-09" db="EMBL/GenBank/DDBJ databases">
        <title>Extensive genetic diversity and differential bi-allelic expression allows diatom success in the polar Southern Ocean.</title>
        <authorList>
            <consortium name="DOE Joint Genome Institute"/>
            <person name="Mock T."/>
            <person name="Otillar R.P."/>
            <person name="Strauss J."/>
            <person name="Dupont C."/>
            <person name="Frickenhaus S."/>
            <person name="Maumus F."/>
            <person name="Mcmullan M."/>
            <person name="Sanges R."/>
            <person name="Schmutz J."/>
            <person name="Toseland A."/>
            <person name="Valas R."/>
            <person name="Veluchamy A."/>
            <person name="Ward B.J."/>
            <person name="Allen A."/>
            <person name="Barry K."/>
            <person name="Falciatore A."/>
            <person name="Ferrante M."/>
            <person name="Fortunato A.E."/>
            <person name="Gloeckner G."/>
            <person name="Gruber A."/>
            <person name="Hipkin R."/>
            <person name="Janech M."/>
            <person name="Kroth P."/>
            <person name="Leese F."/>
            <person name="Lindquist E."/>
            <person name="Lyon B.R."/>
            <person name="Martin J."/>
            <person name="Mayer C."/>
            <person name="Parker M."/>
            <person name="Quesneville H."/>
            <person name="Raymond J."/>
            <person name="Uhlig C."/>
            <person name="Valentin K.U."/>
            <person name="Worden A.Z."/>
            <person name="Armbrust E.V."/>
            <person name="Bowler C."/>
            <person name="Green B."/>
            <person name="Moulton V."/>
            <person name="Van Oosterhout C."/>
            <person name="Grigoriev I."/>
        </authorList>
    </citation>
    <scope>NUCLEOTIDE SEQUENCE [LARGE SCALE GENOMIC DNA]</scope>
    <source>
        <strain evidence="3 4">CCMP1102</strain>
    </source>
</reference>
<sequence>MPTVKREDVIEAVREYGLAWTTQDSKRIGRLFTQNAVYVERSFDKKATFRGRDAIQKYWTYQICGKQSNISFRHVASEMVRDADNPIAVVKWMAEFDNRRENRADKTNKRVKFCQMAKLIFEVEEGKEKTMKISYLEEYAQGMLGKNCQWPGIDASVSDNYLWERIRFDPPKPPPAVACEICGESFPSRTKLFAHIRNTGKCYEAESGRYICVPNSEATKKKHLETVLVCFSLSYTCRDPERRLICAWEDISSVATAMDSTDDTNVTQSIDDSRALLTLTWAVPLSLSSAAIINVVTMKLPRILVEQIKIESLPDALNKVLTGCNVNTKTPPEESSLACLSLDDANVETERDMIIVHTAGLVQRPCAPERREFETYAAFIPWAMLKSQTNAHSVPVEEAGKSEDDELEQDEAIPPKLWRIPIEETSAFKFVDADASRRVKRAARLMKNGDQEIYASSQEGPSLINAVPTLKLKVCTCTMEEPMHHCCKISISVRQPLPGYVERLLALLVAYARSEIREDEFIAATKNRSMIEVVQKSSNVCPFHIAPFPTAVVLLLEPALTRFENKTKLKLCQNGNTYTEMSTSMKRSIDKAQDMIMDNFHGREHLMKRWLSSRQLIPRHS</sequence>
<dbReference type="AlphaFoldDB" id="A0A1E7FM90"/>
<dbReference type="Proteomes" id="UP000095751">
    <property type="component" value="Unassembled WGS sequence"/>
</dbReference>
<keyword evidence="1" id="KW-0863">Zinc-finger</keyword>
<name>A0A1E7FM90_9STRA</name>
<evidence type="ECO:0000313" key="4">
    <source>
        <dbReference type="Proteomes" id="UP000095751"/>
    </source>
</evidence>